<dbReference type="InterPro" id="IPR016169">
    <property type="entry name" value="FAD-bd_PCMH_sub2"/>
</dbReference>
<name>A0ABU1NKQ9_9BURK</name>
<dbReference type="InterPro" id="IPR012951">
    <property type="entry name" value="BBE"/>
</dbReference>
<comment type="cofactor">
    <cofactor evidence="1">
        <name>FAD</name>
        <dbReference type="ChEBI" id="CHEBI:57692"/>
    </cofactor>
</comment>
<comment type="similarity">
    <text evidence="2">Belongs to the oxygen-dependent FAD-linked oxidoreductase family.</text>
</comment>
<evidence type="ECO:0000313" key="7">
    <source>
        <dbReference type="EMBL" id="MDR6539049.1"/>
    </source>
</evidence>
<feature type="domain" description="FAD-binding PCMH-type" evidence="6">
    <location>
        <begin position="27"/>
        <end position="207"/>
    </location>
</feature>
<accession>A0ABU1NKQ9</accession>
<dbReference type="Gene3D" id="3.40.462.20">
    <property type="match status" value="1"/>
</dbReference>
<protein>
    <submittedName>
        <fullName evidence="7">Aclacinomycin oxidase</fullName>
        <ecNumber evidence="7">1.1.3.45</ecNumber>
        <ecNumber evidence="7">1.3.3.14</ecNumber>
    </submittedName>
</protein>
<proteinExistence type="inferred from homology"/>
<evidence type="ECO:0000256" key="2">
    <source>
        <dbReference type="ARBA" id="ARBA00005466"/>
    </source>
</evidence>
<dbReference type="Pfam" id="PF01565">
    <property type="entry name" value="FAD_binding_4"/>
    <property type="match status" value="1"/>
</dbReference>
<evidence type="ECO:0000256" key="3">
    <source>
        <dbReference type="ARBA" id="ARBA00022630"/>
    </source>
</evidence>
<dbReference type="EMBL" id="JAVDRF010000013">
    <property type="protein sequence ID" value="MDR6539049.1"/>
    <property type="molecule type" value="Genomic_DNA"/>
</dbReference>
<dbReference type="Pfam" id="PF08031">
    <property type="entry name" value="BBE"/>
    <property type="match status" value="1"/>
</dbReference>
<dbReference type="PANTHER" id="PTHR42973">
    <property type="entry name" value="BINDING OXIDOREDUCTASE, PUTATIVE (AFU_ORTHOLOGUE AFUA_1G17690)-RELATED"/>
    <property type="match status" value="1"/>
</dbReference>
<evidence type="ECO:0000313" key="8">
    <source>
        <dbReference type="Proteomes" id="UP001184230"/>
    </source>
</evidence>
<dbReference type="EC" id="1.1.3.45" evidence="7"/>
<dbReference type="EC" id="1.3.3.14" evidence="7"/>
<dbReference type="InterPro" id="IPR006094">
    <property type="entry name" value="Oxid_FAD_bind_N"/>
</dbReference>
<keyword evidence="3" id="KW-0285">Flavoprotein</keyword>
<evidence type="ECO:0000256" key="4">
    <source>
        <dbReference type="ARBA" id="ARBA00022827"/>
    </source>
</evidence>
<dbReference type="PROSITE" id="PS51387">
    <property type="entry name" value="FAD_PCMH"/>
    <property type="match status" value="1"/>
</dbReference>
<reference evidence="7 8" key="1">
    <citation type="submission" date="2023-07" db="EMBL/GenBank/DDBJ databases">
        <title>Sorghum-associated microbial communities from plants grown in Nebraska, USA.</title>
        <authorList>
            <person name="Schachtman D."/>
        </authorList>
    </citation>
    <scope>NUCLEOTIDE SEQUENCE [LARGE SCALE GENOMIC DNA]</scope>
    <source>
        <strain evidence="7 8">DS1781</strain>
    </source>
</reference>
<dbReference type="RefSeq" id="WP_309906422.1">
    <property type="nucleotide sequence ID" value="NZ_JAVDRF010000013.1"/>
</dbReference>
<gene>
    <name evidence="7" type="ORF">J2739_004844</name>
</gene>
<dbReference type="InterPro" id="IPR016166">
    <property type="entry name" value="FAD-bd_PCMH"/>
</dbReference>
<dbReference type="InterPro" id="IPR036318">
    <property type="entry name" value="FAD-bd_PCMH-like_sf"/>
</dbReference>
<evidence type="ECO:0000256" key="5">
    <source>
        <dbReference type="ARBA" id="ARBA00023002"/>
    </source>
</evidence>
<dbReference type="InterPro" id="IPR050416">
    <property type="entry name" value="FAD-linked_Oxidoreductase"/>
</dbReference>
<dbReference type="SUPFAM" id="SSF56176">
    <property type="entry name" value="FAD-binding/transporter-associated domain-like"/>
    <property type="match status" value="1"/>
</dbReference>
<evidence type="ECO:0000259" key="6">
    <source>
        <dbReference type="PROSITE" id="PS51387"/>
    </source>
</evidence>
<dbReference type="PANTHER" id="PTHR42973:SF39">
    <property type="entry name" value="FAD-BINDING PCMH-TYPE DOMAIN-CONTAINING PROTEIN"/>
    <property type="match status" value="1"/>
</dbReference>
<dbReference type="Proteomes" id="UP001184230">
    <property type="component" value="Unassembled WGS sequence"/>
</dbReference>
<keyword evidence="4" id="KW-0274">FAD</keyword>
<keyword evidence="8" id="KW-1185">Reference proteome</keyword>
<evidence type="ECO:0000256" key="1">
    <source>
        <dbReference type="ARBA" id="ARBA00001974"/>
    </source>
</evidence>
<comment type="caution">
    <text evidence="7">The sequence shown here is derived from an EMBL/GenBank/DDBJ whole genome shotgun (WGS) entry which is preliminary data.</text>
</comment>
<organism evidence="7 8">
    <name type="scientific">Variovorax soli</name>
    <dbReference type="NCBI Taxonomy" id="376815"/>
    <lineage>
        <taxon>Bacteria</taxon>
        <taxon>Pseudomonadati</taxon>
        <taxon>Pseudomonadota</taxon>
        <taxon>Betaproteobacteria</taxon>
        <taxon>Burkholderiales</taxon>
        <taxon>Comamonadaceae</taxon>
        <taxon>Variovorax</taxon>
    </lineage>
</organism>
<dbReference type="GO" id="GO:0016491">
    <property type="term" value="F:oxidoreductase activity"/>
    <property type="evidence" value="ECO:0007669"/>
    <property type="project" value="UniProtKB-KW"/>
</dbReference>
<keyword evidence="5 7" id="KW-0560">Oxidoreductase</keyword>
<dbReference type="Gene3D" id="3.30.465.10">
    <property type="match status" value="1"/>
</dbReference>
<sequence>MSMESLKITPGDPRYLAVLDKRFNKRFAAAPDHVRLVHSTEQVISAVEDAVGEGLRLAVTSGGHCLEGFVCDPEVRVIIDVSPMKRIYHDPERSAVAVEAGATVGETFKALFDNWGVVLPLGEYPGIGMGGHVPGGAFGFLCRQLGLAVDYLYAVEVVTVDAGGKAVPVIATRELSDPHRELWWAHTGGGAGNFGVVTRYWFRAPGAFGDEPARLLPRAPESITTFKAEWDWRDIDASSFLRLLRNHGTWCERNSNADSAYASLWTLLEVHRRQFGKIVLRGVSTADGDAGRQVDELVAALSEGLLAPGERELARMSWLAFALDPFPDLFGMPPGGVSVKVKDALLKKRLDDRQIGIAYAHLTRSDLDVMGGMLGFASYGGRINTVAADATAAAQRESILDMACSTGWLEPGEEAANLAWVRAFYADLFAGSGGVPIPGEACDGAFINHPDTDLADPASNNSGVPWHTLYYQAGYPRLQRVKARWDPRNVFRHALSVRVA</sequence>